<organism evidence="1 2">
    <name type="scientific">Anaerohalosphaera lusitana</name>
    <dbReference type="NCBI Taxonomy" id="1936003"/>
    <lineage>
        <taxon>Bacteria</taxon>
        <taxon>Pseudomonadati</taxon>
        <taxon>Planctomycetota</taxon>
        <taxon>Phycisphaerae</taxon>
        <taxon>Sedimentisphaerales</taxon>
        <taxon>Anaerohalosphaeraceae</taxon>
        <taxon>Anaerohalosphaera</taxon>
    </lineage>
</organism>
<proteinExistence type="predicted"/>
<dbReference type="EMBL" id="CP019791">
    <property type="protein sequence ID" value="AQT67724.1"/>
    <property type="molecule type" value="Genomic_DNA"/>
</dbReference>
<dbReference type="Proteomes" id="UP000189674">
    <property type="component" value="Chromosome"/>
</dbReference>
<dbReference type="InterPro" id="IPR022385">
    <property type="entry name" value="Rhs_assc_core"/>
</dbReference>
<dbReference type="NCBIfam" id="TIGR03696">
    <property type="entry name" value="Rhs_assc_core"/>
    <property type="match status" value="1"/>
</dbReference>
<dbReference type="KEGG" id="alus:STSP2_00873"/>
<sequence>MEFDNSGSLTRSYVHANAQVLSQDDYTQADPVTGEPNRYYYIHDRLGSVRIVYHPAMAEPINSYTYDPYGQDFASECSPIVYPNQQTQYNPFKFTGQWHDSEFNHYYLRARMYDPFMARFTTRDPVFGKADECLTLHKYLFSLNDPVNNLDPSGKSAINIMAGLEAAATVYATGLTIATVGADLGNLDLIIAGGYVQQLSGLAFAWGYATAGAGDKVVRVSRWGKPGLGKGDWVMKGKANYLNWIFSGKLQPGMTNQFASYKTAQEFLVNSSDLVWPSGFFGFMKGLLGQRRYMP</sequence>
<name>A0A1U9NJ24_9BACT</name>
<dbReference type="PANTHER" id="PTHR32305:SF15">
    <property type="entry name" value="PROTEIN RHSA-RELATED"/>
    <property type="match status" value="1"/>
</dbReference>
<dbReference type="STRING" id="1936003.STSP2_00873"/>
<dbReference type="AlphaFoldDB" id="A0A1U9NJ24"/>
<evidence type="ECO:0000313" key="1">
    <source>
        <dbReference type="EMBL" id="AQT67724.1"/>
    </source>
</evidence>
<reference evidence="2" key="1">
    <citation type="submission" date="2017-02" db="EMBL/GenBank/DDBJ databases">
        <title>Comparative genomics and description of representatives of a novel lineage of planctomycetes thriving in anoxic sediments.</title>
        <authorList>
            <person name="Spring S."/>
            <person name="Bunk B."/>
            <person name="Sproer C."/>
        </authorList>
    </citation>
    <scope>NUCLEOTIDE SEQUENCE [LARGE SCALE GENOMIC DNA]</scope>
    <source>
        <strain evidence="2">ST-NAGAB-D1</strain>
    </source>
</reference>
<gene>
    <name evidence="1" type="primary">wapA_7</name>
    <name evidence="1" type="ORF">STSP2_00873</name>
</gene>
<dbReference type="Gene3D" id="2.180.10.10">
    <property type="entry name" value="RHS repeat-associated core"/>
    <property type="match status" value="1"/>
</dbReference>
<accession>A0A1U9NJ24</accession>
<keyword evidence="2" id="KW-1185">Reference proteome</keyword>
<dbReference type="PANTHER" id="PTHR32305">
    <property type="match status" value="1"/>
</dbReference>
<protein>
    <submittedName>
        <fullName evidence="1">Cell wall-associated polypeptide CWBP200</fullName>
    </submittedName>
</protein>
<dbReference type="RefSeq" id="WP_146660141.1">
    <property type="nucleotide sequence ID" value="NZ_CP019791.1"/>
</dbReference>
<evidence type="ECO:0000313" key="2">
    <source>
        <dbReference type="Proteomes" id="UP000189674"/>
    </source>
</evidence>
<dbReference type="OrthoDB" id="281513at2"/>
<dbReference type="InterPro" id="IPR050708">
    <property type="entry name" value="T6SS_VgrG/RHS"/>
</dbReference>